<dbReference type="InterPro" id="IPR001584">
    <property type="entry name" value="Integrase_cat-core"/>
</dbReference>
<dbReference type="SUPFAM" id="SSF53098">
    <property type="entry name" value="Ribonuclease H-like"/>
    <property type="match status" value="1"/>
</dbReference>
<dbReference type="PROSITE" id="PS50994">
    <property type="entry name" value="INTEGRASE"/>
    <property type="match status" value="1"/>
</dbReference>
<protein>
    <submittedName>
        <fullName evidence="3">Transposase InsO and inactivated derivatives</fullName>
    </submittedName>
</protein>
<feature type="domain" description="Integrase catalytic" evidence="2">
    <location>
        <begin position="136"/>
        <end position="304"/>
    </location>
</feature>
<dbReference type="Proteomes" id="UP000199184">
    <property type="component" value="Unassembled WGS sequence"/>
</dbReference>
<evidence type="ECO:0000259" key="2">
    <source>
        <dbReference type="PROSITE" id="PS50994"/>
    </source>
</evidence>
<dbReference type="SUPFAM" id="SSF46689">
    <property type="entry name" value="Homeodomain-like"/>
    <property type="match status" value="1"/>
</dbReference>
<dbReference type="Pfam" id="PF13565">
    <property type="entry name" value="HTH_32"/>
    <property type="match status" value="1"/>
</dbReference>
<organism evidence="3 4">
    <name type="scientific">Bradyrhizobium shewense</name>
    <dbReference type="NCBI Taxonomy" id="1761772"/>
    <lineage>
        <taxon>Bacteria</taxon>
        <taxon>Pseudomonadati</taxon>
        <taxon>Pseudomonadota</taxon>
        <taxon>Alphaproteobacteria</taxon>
        <taxon>Hyphomicrobiales</taxon>
        <taxon>Nitrobacteraceae</taxon>
        <taxon>Bradyrhizobium</taxon>
    </lineage>
</organism>
<dbReference type="PANTHER" id="PTHR47515">
    <property type="entry name" value="LOW CALCIUM RESPONSE LOCUS PROTEIN T"/>
    <property type="match status" value="1"/>
</dbReference>
<dbReference type="GO" id="GO:0003676">
    <property type="term" value="F:nucleic acid binding"/>
    <property type="evidence" value="ECO:0007669"/>
    <property type="project" value="InterPro"/>
</dbReference>
<proteinExistence type="predicted"/>
<dbReference type="GO" id="GO:0015074">
    <property type="term" value="P:DNA integration"/>
    <property type="evidence" value="ECO:0007669"/>
    <property type="project" value="InterPro"/>
</dbReference>
<sequence>MPWRESCAVDQRVSFISEHRTGLWTMTELCERYEISRKTGYKWLERYRLEGPGGLADRSHAARVHGRARPQHIVDAIVGLRLERPSWGPRKIVSKLEARQGDVDWPSASTAGEILKRAGLVDDRKVRRRAPPRMGQLTVPQHVNHVWGLDHKGWIWLGDGSRVEPFTATDGFSRYLISLAATGSTQYAECQAPLERAFREYGLPEIIRSDNGSPFASTGITGLTALSVWWIKLGIRHERIDPGHPQQNGRHERFHLTLLEAMRPTPPNRIAQARRFAAFMRDYNEERPHESLGQRPPASVYQPSPRAMPRRLPEPDYPAEAAVRQVRSNGEIKWRGELIHICSALVGEAVAVEETEDGTWQVRFFNVPIGIIDQKTRKLRRSASAAPQPTKS</sequence>
<feature type="region of interest" description="Disordered" evidence="1">
    <location>
        <begin position="285"/>
        <end position="312"/>
    </location>
</feature>
<dbReference type="InterPro" id="IPR036388">
    <property type="entry name" value="WH-like_DNA-bd_sf"/>
</dbReference>
<dbReference type="Pfam" id="PF13683">
    <property type="entry name" value="rve_3"/>
    <property type="match status" value="1"/>
</dbReference>
<keyword evidence="4" id="KW-1185">Reference proteome</keyword>
<evidence type="ECO:0000256" key="1">
    <source>
        <dbReference type="SAM" id="MobiDB-lite"/>
    </source>
</evidence>
<name>A0A1C3XVD0_9BRAD</name>
<reference evidence="4" key="1">
    <citation type="submission" date="2016-08" db="EMBL/GenBank/DDBJ databases">
        <authorList>
            <person name="Varghese N."/>
            <person name="Submissions Spin"/>
        </authorList>
    </citation>
    <scope>NUCLEOTIDE SEQUENCE [LARGE SCALE GENOMIC DNA]</scope>
    <source>
        <strain evidence="4">ERR11</strain>
    </source>
</reference>
<dbReference type="InterPro" id="IPR036397">
    <property type="entry name" value="RNaseH_sf"/>
</dbReference>
<dbReference type="Gene3D" id="3.30.420.10">
    <property type="entry name" value="Ribonuclease H-like superfamily/Ribonuclease H"/>
    <property type="match status" value="1"/>
</dbReference>
<evidence type="ECO:0000313" key="3">
    <source>
        <dbReference type="EMBL" id="SCB56169.1"/>
    </source>
</evidence>
<dbReference type="Gene3D" id="1.10.10.10">
    <property type="entry name" value="Winged helix-like DNA-binding domain superfamily/Winged helix DNA-binding domain"/>
    <property type="match status" value="1"/>
</dbReference>
<dbReference type="InterPro" id="IPR012337">
    <property type="entry name" value="RNaseH-like_sf"/>
</dbReference>
<evidence type="ECO:0000313" key="4">
    <source>
        <dbReference type="Proteomes" id="UP000199184"/>
    </source>
</evidence>
<gene>
    <name evidence="3" type="ORF">GA0061098_11001</name>
</gene>
<dbReference type="EMBL" id="FMAI01000100">
    <property type="protein sequence ID" value="SCB56169.1"/>
    <property type="molecule type" value="Genomic_DNA"/>
</dbReference>
<dbReference type="AlphaFoldDB" id="A0A1C3XVD0"/>
<dbReference type="PANTHER" id="PTHR47515:SF2">
    <property type="entry name" value="INTEGRASE CORE DOMAIN PROTEIN"/>
    <property type="match status" value="1"/>
</dbReference>
<accession>A0A1C3XVD0</accession>
<dbReference type="InterPro" id="IPR009057">
    <property type="entry name" value="Homeodomain-like_sf"/>
</dbReference>